<keyword evidence="1" id="KW-1133">Transmembrane helix</keyword>
<dbReference type="PATRIC" id="fig|1230458.4.peg.1952"/>
<dbReference type="Pfam" id="PF17647">
    <property type="entry name" value="DUF5518"/>
    <property type="match status" value="1"/>
</dbReference>
<feature type="transmembrane region" description="Helical" evidence="1">
    <location>
        <begin position="30"/>
        <end position="49"/>
    </location>
</feature>
<organism evidence="2 3">
    <name type="scientific">Natrialba taiwanensis DSM 12281</name>
    <dbReference type="NCBI Taxonomy" id="1230458"/>
    <lineage>
        <taxon>Archaea</taxon>
        <taxon>Methanobacteriati</taxon>
        <taxon>Methanobacteriota</taxon>
        <taxon>Stenosarchaea group</taxon>
        <taxon>Halobacteria</taxon>
        <taxon>Halobacteriales</taxon>
        <taxon>Natrialbaceae</taxon>
        <taxon>Natrialba</taxon>
    </lineage>
</organism>
<dbReference type="Proteomes" id="UP000011648">
    <property type="component" value="Unassembled WGS sequence"/>
</dbReference>
<keyword evidence="1" id="KW-0472">Membrane</keyword>
<reference evidence="2 3" key="1">
    <citation type="journal article" date="2014" name="PLoS Genet.">
        <title>Phylogenetically driven sequencing of extremely halophilic archaea reveals strategies for static and dynamic osmo-response.</title>
        <authorList>
            <person name="Becker E.A."/>
            <person name="Seitzer P.M."/>
            <person name="Tritt A."/>
            <person name="Larsen D."/>
            <person name="Krusor M."/>
            <person name="Yao A.I."/>
            <person name="Wu D."/>
            <person name="Madern D."/>
            <person name="Eisen J.A."/>
            <person name="Darling A.E."/>
            <person name="Facciotti M.T."/>
        </authorList>
    </citation>
    <scope>NUCLEOTIDE SEQUENCE [LARGE SCALE GENOMIC DNA]</scope>
    <source>
        <strain evidence="2 3">DSM 12281</strain>
    </source>
</reference>
<sequence>MIGFGVGIVIAALGGGTAVGELLLLDSSGYVLAGLLGGFVAGFISGSSARTGAFTGGLASVFGRLVVLGIVVVLGTLFSGIVASAAVLVLGVLFLAIYAIPGAIGGVIGAAVKDRRESGRRTRRAA</sequence>
<dbReference type="RefSeq" id="WP_006825701.1">
    <property type="nucleotide sequence ID" value="NZ_AOIL01000032.1"/>
</dbReference>
<accession>M0A0H2</accession>
<keyword evidence="1" id="KW-0812">Transmembrane</keyword>
<gene>
    <name evidence="2" type="ORF">C484_09721</name>
</gene>
<comment type="caution">
    <text evidence="2">The sequence shown here is derived from an EMBL/GenBank/DDBJ whole genome shotgun (WGS) entry which is preliminary data.</text>
</comment>
<dbReference type="EMBL" id="AOIL01000032">
    <property type="protein sequence ID" value="ELY92255.1"/>
    <property type="molecule type" value="Genomic_DNA"/>
</dbReference>
<dbReference type="InterPro" id="IPR040493">
    <property type="entry name" value="DUF5518"/>
</dbReference>
<feature type="transmembrane region" description="Helical" evidence="1">
    <location>
        <begin position="61"/>
        <end position="82"/>
    </location>
</feature>
<evidence type="ECO:0000256" key="1">
    <source>
        <dbReference type="SAM" id="Phobius"/>
    </source>
</evidence>
<name>M0A0H2_9EURY</name>
<feature type="transmembrane region" description="Helical" evidence="1">
    <location>
        <begin position="88"/>
        <end position="112"/>
    </location>
</feature>
<keyword evidence="3" id="KW-1185">Reference proteome</keyword>
<proteinExistence type="predicted"/>
<evidence type="ECO:0000313" key="2">
    <source>
        <dbReference type="EMBL" id="ELY92255.1"/>
    </source>
</evidence>
<evidence type="ECO:0000313" key="3">
    <source>
        <dbReference type="Proteomes" id="UP000011648"/>
    </source>
</evidence>
<protein>
    <submittedName>
        <fullName evidence="2">Uncharacterized protein</fullName>
    </submittedName>
</protein>
<dbReference type="AlphaFoldDB" id="M0A0H2"/>